<organism evidence="1 2">
    <name type="scientific">Portunus trituberculatus</name>
    <name type="common">Swimming crab</name>
    <name type="synonym">Neptunus trituberculatus</name>
    <dbReference type="NCBI Taxonomy" id="210409"/>
    <lineage>
        <taxon>Eukaryota</taxon>
        <taxon>Metazoa</taxon>
        <taxon>Ecdysozoa</taxon>
        <taxon>Arthropoda</taxon>
        <taxon>Crustacea</taxon>
        <taxon>Multicrustacea</taxon>
        <taxon>Malacostraca</taxon>
        <taxon>Eumalacostraca</taxon>
        <taxon>Eucarida</taxon>
        <taxon>Decapoda</taxon>
        <taxon>Pleocyemata</taxon>
        <taxon>Brachyura</taxon>
        <taxon>Eubrachyura</taxon>
        <taxon>Portunoidea</taxon>
        <taxon>Portunidae</taxon>
        <taxon>Portuninae</taxon>
        <taxon>Portunus</taxon>
    </lineage>
</organism>
<name>A0A5B7J3S1_PORTR</name>
<evidence type="ECO:0000313" key="1">
    <source>
        <dbReference type="EMBL" id="MPC89093.1"/>
    </source>
</evidence>
<dbReference type="Proteomes" id="UP000324222">
    <property type="component" value="Unassembled WGS sequence"/>
</dbReference>
<comment type="caution">
    <text evidence="1">The sequence shown here is derived from an EMBL/GenBank/DDBJ whole genome shotgun (WGS) entry which is preliminary data.</text>
</comment>
<evidence type="ECO:0000313" key="2">
    <source>
        <dbReference type="Proteomes" id="UP000324222"/>
    </source>
</evidence>
<reference evidence="1 2" key="1">
    <citation type="submission" date="2019-05" db="EMBL/GenBank/DDBJ databases">
        <title>Another draft genome of Portunus trituberculatus and its Hox gene families provides insights of decapod evolution.</title>
        <authorList>
            <person name="Jeong J.-H."/>
            <person name="Song I."/>
            <person name="Kim S."/>
            <person name="Choi T."/>
            <person name="Kim D."/>
            <person name="Ryu S."/>
            <person name="Kim W."/>
        </authorList>
    </citation>
    <scope>NUCLEOTIDE SEQUENCE [LARGE SCALE GENOMIC DNA]</scope>
    <source>
        <tissue evidence="1">Muscle</tissue>
    </source>
</reference>
<sequence>MLGYSGSCTMLLAEVDDAYQCHKMTKEWRNESLFQLEFEILLELNGATPLPFVCKPILATSDGHNPSRHPYMVPKPHMDVYSWTVNYRTSWSGAR</sequence>
<accession>A0A5B7J3S1</accession>
<gene>
    <name evidence="1" type="ORF">E2C01_084023</name>
</gene>
<proteinExistence type="predicted"/>
<protein>
    <submittedName>
        <fullName evidence="1">Uncharacterized protein</fullName>
    </submittedName>
</protein>
<dbReference type="EMBL" id="VSRR010079869">
    <property type="protein sequence ID" value="MPC89093.1"/>
    <property type="molecule type" value="Genomic_DNA"/>
</dbReference>
<dbReference type="AlphaFoldDB" id="A0A5B7J3S1"/>
<keyword evidence="2" id="KW-1185">Reference proteome</keyword>